<gene>
    <name evidence="1" type="ORF">RHMOL_Rhmol02G0189000</name>
</gene>
<evidence type="ECO:0000313" key="2">
    <source>
        <dbReference type="Proteomes" id="UP001062846"/>
    </source>
</evidence>
<organism evidence="1 2">
    <name type="scientific">Rhododendron molle</name>
    <name type="common">Chinese azalea</name>
    <name type="synonym">Azalea mollis</name>
    <dbReference type="NCBI Taxonomy" id="49168"/>
    <lineage>
        <taxon>Eukaryota</taxon>
        <taxon>Viridiplantae</taxon>
        <taxon>Streptophyta</taxon>
        <taxon>Embryophyta</taxon>
        <taxon>Tracheophyta</taxon>
        <taxon>Spermatophyta</taxon>
        <taxon>Magnoliopsida</taxon>
        <taxon>eudicotyledons</taxon>
        <taxon>Gunneridae</taxon>
        <taxon>Pentapetalae</taxon>
        <taxon>asterids</taxon>
        <taxon>Ericales</taxon>
        <taxon>Ericaceae</taxon>
        <taxon>Ericoideae</taxon>
        <taxon>Rhodoreae</taxon>
        <taxon>Rhododendron</taxon>
    </lineage>
</organism>
<name>A0ACC0PU58_RHOML</name>
<dbReference type="EMBL" id="CM046389">
    <property type="protein sequence ID" value="KAI8568318.1"/>
    <property type="molecule type" value="Genomic_DNA"/>
</dbReference>
<sequence length="300" mass="34057">MESTMSELYTLAIFHKFQDELFQILGDMVKMTHEDEHYRFYTIERAKVSGARVRNLLVNKSSEHVSCSCKMFEFDGIPCRHLLAYFNRMQILDLPHELILARWTKSAKIKTVVNDVGGSVQQICDTSVFERRNKLFKLASSIIDDTVLTEDGSELLEEALCSVRNKLCAMNLGSEGGQLSVSASHVSIPCEHIFKEPLQVRAKGCGKRLKGEKEKAVKKSRHCNGCGLTGQSHDKRNCPKLRNISSQDVTMSDDEDDEEADDGDDVDNECKCLWYIYVYFFSCSCLFFLVLMLLHIRVAG</sequence>
<proteinExistence type="predicted"/>
<evidence type="ECO:0000313" key="1">
    <source>
        <dbReference type="EMBL" id="KAI8568318.1"/>
    </source>
</evidence>
<comment type="caution">
    <text evidence="1">The sequence shown here is derived from an EMBL/GenBank/DDBJ whole genome shotgun (WGS) entry which is preliminary data.</text>
</comment>
<keyword evidence="2" id="KW-1185">Reference proteome</keyword>
<reference evidence="1" key="1">
    <citation type="submission" date="2022-02" db="EMBL/GenBank/DDBJ databases">
        <title>Plant Genome Project.</title>
        <authorList>
            <person name="Zhang R.-G."/>
        </authorList>
    </citation>
    <scope>NUCLEOTIDE SEQUENCE</scope>
    <source>
        <strain evidence="1">AT1</strain>
    </source>
</reference>
<accession>A0ACC0PU58</accession>
<protein>
    <submittedName>
        <fullName evidence="1">Uncharacterized protein</fullName>
    </submittedName>
</protein>
<dbReference type="Proteomes" id="UP001062846">
    <property type="component" value="Chromosome 2"/>
</dbReference>